<organism evidence="1 2">
    <name type="scientific">Panagrolaimus sp. ES5</name>
    <dbReference type="NCBI Taxonomy" id="591445"/>
    <lineage>
        <taxon>Eukaryota</taxon>
        <taxon>Metazoa</taxon>
        <taxon>Ecdysozoa</taxon>
        <taxon>Nematoda</taxon>
        <taxon>Chromadorea</taxon>
        <taxon>Rhabditida</taxon>
        <taxon>Tylenchina</taxon>
        <taxon>Panagrolaimomorpha</taxon>
        <taxon>Panagrolaimoidea</taxon>
        <taxon>Panagrolaimidae</taxon>
        <taxon>Panagrolaimus</taxon>
    </lineage>
</organism>
<accession>A0AC34GGC1</accession>
<dbReference type="Proteomes" id="UP000887579">
    <property type="component" value="Unplaced"/>
</dbReference>
<evidence type="ECO:0000313" key="1">
    <source>
        <dbReference type="Proteomes" id="UP000887579"/>
    </source>
</evidence>
<dbReference type="WBParaSite" id="ES5_v2.g28743.t1">
    <property type="protein sequence ID" value="ES5_v2.g28743.t1"/>
    <property type="gene ID" value="ES5_v2.g28743"/>
</dbReference>
<proteinExistence type="predicted"/>
<sequence length="123" mass="13364">MSAAVLAPTSSLKEQETKCPICLQDFSTPKVLACFHSFCKQCLLQHQSSEDRVTCLVCHVDTLLTPQLGVDGLLNDYGLQNICERRVYNKCGTPTGKSPPLSTSSTPARNDGLCDSLNNNDDT</sequence>
<reference evidence="2" key="1">
    <citation type="submission" date="2022-11" db="UniProtKB">
        <authorList>
            <consortium name="WormBaseParasite"/>
        </authorList>
    </citation>
    <scope>IDENTIFICATION</scope>
</reference>
<protein>
    <submittedName>
        <fullName evidence="2">RING-type domain-containing protein</fullName>
    </submittedName>
</protein>
<evidence type="ECO:0000313" key="2">
    <source>
        <dbReference type="WBParaSite" id="ES5_v2.g28743.t1"/>
    </source>
</evidence>
<name>A0AC34GGC1_9BILA</name>